<sequence length="132" mass="14737">MFDFGELDRAAEQARSEMANSAQEFPSKPAEKAERLARQRRLLRLLMALQGSTSFAKELAALIRAKTGHDYPAKTLRNWMDGRVEPNHDGWHDLRATFGDGLFDAVHTPESPAAEAWETGLYGKPRRNGGAQ</sequence>
<name>A0A5B0KX62_9PROT</name>
<proteinExistence type="predicted"/>
<evidence type="ECO:0000256" key="1">
    <source>
        <dbReference type="SAM" id="MobiDB-lite"/>
    </source>
</evidence>
<evidence type="ECO:0000313" key="2">
    <source>
        <dbReference type="EMBL" id="KAA1057182.1"/>
    </source>
</evidence>
<accession>A0A5B0KX62</accession>
<dbReference type="AlphaFoldDB" id="A0A5B0KX62"/>
<dbReference type="Proteomes" id="UP000325333">
    <property type="component" value="Unassembled WGS sequence"/>
</dbReference>
<dbReference type="RefSeq" id="WP_149648866.1">
    <property type="nucleotide sequence ID" value="NZ_VEWN01000002.1"/>
</dbReference>
<gene>
    <name evidence="2" type="ORF">FH063_001350</name>
</gene>
<organism evidence="2 3">
    <name type="scientific">Azospirillum argentinense</name>
    <dbReference type="NCBI Taxonomy" id="2970906"/>
    <lineage>
        <taxon>Bacteria</taxon>
        <taxon>Pseudomonadati</taxon>
        <taxon>Pseudomonadota</taxon>
        <taxon>Alphaproteobacteria</taxon>
        <taxon>Rhodospirillales</taxon>
        <taxon>Azospirillaceae</taxon>
        <taxon>Azospirillum</taxon>
    </lineage>
</organism>
<feature type="region of interest" description="Disordered" evidence="1">
    <location>
        <begin position="1"/>
        <end position="33"/>
    </location>
</feature>
<reference evidence="2 3" key="1">
    <citation type="submission" date="2019-07" db="EMBL/GenBank/DDBJ databases">
        <title>Genome sequencing of the stress-tolerant strain Azospirillum brasilense Az19.</title>
        <authorList>
            <person name="Maroniche G.A."/>
            <person name="Garcia J.E."/>
            <person name="Pagnussat L."/>
            <person name="Amenta M."/>
            <person name="Creus C.M."/>
        </authorList>
    </citation>
    <scope>NUCLEOTIDE SEQUENCE [LARGE SCALE GENOMIC DNA]</scope>
    <source>
        <strain evidence="2 3">Az19</strain>
    </source>
</reference>
<evidence type="ECO:0000313" key="3">
    <source>
        <dbReference type="Proteomes" id="UP000325333"/>
    </source>
</evidence>
<dbReference type="EMBL" id="VEWN01000002">
    <property type="protein sequence ID" value="KAA1057182.1"/>
    <property type="molecule type" value="Genomic_DNA"/>
</dbReference>
<protein>
    <submittedName>
        <fullName evidence="2">Uncharacterized protein</fullName>
    </submittedName>
</protein>
<feature type="compositionally biased region" description="Basic and acidic residues" evidence="1">
    <location>
        <begin position="1"/>
        <end position="15"/>
    </location>
</feature>
<comment type="caution">
    <text evidence="2">The sequence shown here is derived from an EMBL/GenBank/DDBJ whole genome shotgun (WGS) entry which is preliminary data.</text>
</comment>